<protein>
    <recommendedName>
        <fullName evidence="1">DUF6879 domain-containing protein</fullName>
    </recommendedName>
</protein>
<reference evidence="2 3" key="1">
    <citation type="submission" date="2015-10" db="EMBL/GenBank/DDBJ databases">
        <title>Draft genome sequence of Streptomyces caeruleatus NRRL B-24802, type strain for the species Streptomyces caeruleatus.</title>
        <authorList>
            <person name="Ruckert C."/>
            <person name="Winkler A."/>
            <person name="Kalinowski J."/>
            <person name="Kampfer P."/>
            <person name="Glaeser S."/>
        </authorList>
    </citation>
    <scope>NUCLEOTIDE SEQUENCE [LARGE SCALE GENOMIC DNA]</scope>
    <source>
        <strain evidence="2 3">NRRL B-24802</strain>
    </source>
</reference>
<feature type="domain" description="DUF6879" evidence="1">
    <location>
        <begin position="6"/>
        <end position="169"/>
    </location>
</feature>
<comment type="caution">
    <text evidence="2">The sequence shown here is derived from an EMBL/GenBank/DDBJ whole genome shotgun (WGS) entry which is preliminary data.</text>
</comment>
<name>A0A101U101_9ACTN</name>
<keyword evidence="3" id="KW-1185">Reference proteome</keyword>
<accession>A0A101U101</accession>
<dbReference type="InterPro" id="IPR049244">
    <property type="entry name" value="DUF6879"/>
</dbReference>
<dbReference type="OrthoDB" id="3821358at2"/>
<dbReference type="RefSeq" id="WP_062720892.1">
    <property type="nucleotide sequence ID" value="NZ_KQ948930.1"/>
</dbReference>
<dbReference type="EMBL" id="LMWY01000025">
    <property type="protein sequence ID" value="KUO02004.1"/>
    <property type="molecule type" value="Genomic_DNA"/>
</dbReference>
<evidence type="ECO:0000259" key="1">
    <source>
        <dbReference type="Pfam" id="PF21806"/>
    </source>
</evidence>
<sequence length="177" mass="20880">MLLDGDEWRRTFDAYERDAWRFEAQPIYTMPREAEHIDRFLRGEQKPADHNARWHERVRGYVTSGRTIGRVRIVRKPLTDYQRYQFAWGIPGNIGAGEDIRILDVTQEDYGLPLTGTDWWMFDATRIVHLNFRSDGTQISREMFTGDIAPYLEWKRIALAHSVPFSVYVKELGDLRT</sequence>
<organism evidence="2 3">
    <name type="scientific">Streptomyces caeruleatus</name>
    <dbReference type="NCBI Taxonomy" id="661399"/>
    <lineage>
        <taxon>Bacteria</taxon>
        <taxon>Bacillati</taxon>
        <taxon>Actinomycetota</taxon>
        <taxon>Actinomycetes</taxon>
        <taxon>Kitasatosporales</taxon>
        <taxon>Streptomycetaceae</taxon>
        <taxon>Streptomyces</taxon>
    </lineage>
</organism>
<dbReference type="AlphaFoldDB" id="A0A101U101"/>
<proteinExistence type="predicted"/>
<dbReference type="STRING" id="661399.AQJ67_22705"/>
<evidence type="ECO:0000313" key="3">
    <source>
        <dbReference type="Proteomes" id="UP000053429"/>
    </source>
</evidence>
<dbReference type="Proteomes" id="UP000053429">
    <property type="component" value="Unassembled WGS sequence"/>
</dbReference>
<dbReference type="Pfam" id="PF21806">
    <property type="entry name" value="DUF6879"/>
    <property type="match status" value="1"/>
</dbReference>
<evidence type="ECO:0000313" key="2">
    <source>
        <dbReference type="EMBL" id="KUO02004.1"/>
    </source>
</evidence>
<gene>
    <name evidence="2" type="ORF">AQJ67_22705</name>
</gene>